<dbReference type="EMBL" id="JARGDL010000032">
    <property type="protein sequence ID" value="MDF1613233.1"/>
    <property type="molecule type" value="Genomic_DNA"/>
</dbReference>
<dbReference type="SUPFAM" id="SSF55961">
    <property type="entry name" value="Bet v1-like"/>
    <property type="match status" value="1"/>
</dbReference>
<dbReference type="PROSITE" id="PS51257">
    <property type="entry name" value="PROKAR_LIPOPROTEIN"/>
    <property type="match status" value="1"/>
</dbReference>
<gene>
    <name evidence="1" type="ORF">P0M35_13805</name>
</gene>
<dbReference type="Proteomes" id="UP001221302">
    <property type="component" value="Unassembled WGS sequence"/>
</dbReference>
<organism evidence="1 2">
    <name type="scientific">Stygiobacter electus</name>
    <dbReference type="NCBI Taxonomy" id="3032292"/>
    <lineage>
        <taxon>Bacteria</taxon>
        <taxon>Pseudomonadati</taxon>
        <taxon>Ignavibacteriota</taxon>
        <taxon>Ignavibacteria</taxon>
        <taxon>Ignavibacteriales</taxon>
        <taxon>Melioribacteraceae</taxon>
        <taxon>Stygiobacter</taxon>
    </lineage>
</organism>
<dbReference type="AlphaFoldDB" id="A0AAE3TFB2"/>
<dbReference type="InterPro" id="IPR023393">
    <property type="entry name" value="START-like_dom_sf"/>
</dbReference>
<sequence length="170" mass="18968">MKLLSSLLFLLSLIGCGPSIETLHQSVKEGKINNNGSVVDSEQIEINAPAEKVWNVLTDIENWKTWMPNVTASTIHGELAVDTQFDWTNNGTDIHSTFGLVETNKTIGWSGTASIAKAAHIWRLQEQDGKTIVRTEESFDGFMISLFFGKEDMSAALIEWLQQLKKKSEQ</sequence>
<dbReference type="InterPro" id="IPR019587">
    <property type="entry name" value="Polyketide_cyclase/dehydratase"/>
</dbReference>
<dbReference type="Pfam" id="PF10604">
    <property type="entry name" value="Polyketide_cyc2"/>
    <property type="match status" value="1"/>
</dbReference>
<name>A0AAE3TFB2_9BACT</name>
<evidence type="ECO:0000313" key="1">
    <source>
        <dbReference type="EMBL" id="MDF1613233.1"/>
    </source>
</evidence>
<comment type="caution">
    <text evidence="1">The sequence shown here is derived from an EMBL/GenBank/DDBJ whole genome shotgun (WGS) entry which is preliminary data.</text>
</comment>
<protein>
    <submittedName>
        <fullName evidence="1">SRPBCC family protein</fullName>
    </submittedName>
</protein>
<dbReference type="Gene3D" id="3.30.530.20">
    <property type="match status" value="1"/>
</dbReference>
<dbReference type="RefSeq" id="WP_321537006.1">
    <property type="nucleotide sequence ID" value="NZ_JARGDL010000032.1"/>
</dbReference>
<evidence type="ECO:0000313" key="2">
    <source>
        <dbReference type="Proteomes" id="UP001221302"/>
    </source>
</evidence>
<accession>A0AAE3TFB2</accession>
<reference evidence="1" key="1">
    <citation type="submission" date="2023-03" db="EMBL/GenBank/DDBJ databases">
        <title>Stygiobacter electus gen. nov., sp. nov., facultatively anaerobic thermotolerant bacterium of the class Ignavibacteria from a well of Yessentuki mineral water deposit.</title>
        <authorList>
            <person name="Podosokorskaya O.A."/>
            <person name="Elcheninov A.G."/>
            <person name="Petrova N.F."/>
            <person name="Zavarzina D.G."/>
            <person name="Kublanov I.V."/>
            <person name="Merkel A.Y."/>
        </authorList>
    </citation>
    <scope>NUCLEOTIDE SEQUENCE</scope>
    <source>
        <strain evidence="1">09-Me</strain>
    </source>
</reference>
<keyword evidence="2" id="KW-1185">Reference proteome</keyword>
<proteinExistence type="predicted"/>